<feature type="compositionally biased region" description="Polar residues" evidence="1">
    <location>
        <begin position="131"/>
        <end position="141"/>
    </location>
</feature>
<evidence type="ECO:0000256" key="1">
    <source>
        <dbReference type="SAM" id="MobiDB-lite"/>
    </source>
</evidence>
<dbReference type="AlphaFoldDB" id="A0A0J7BDU1"/>
<evidence type="ECO:0000313" key="3">
    <source>
        <dbReference type="Proteomes" id="UP000054565"/>
    </source>
</evidence>
<organism evidence="2 3">
    <name type="scientific">Coccidioides immitis RMSCC 2394</name>
    <dbReference type="NCBI Taxonomy" id="404692"/>
    <lineage>
        <taxon>Eukaryota</taxon>
        <taxon>Fungi</taxon>
        <taxon>Dikarya</taxon>
        <taxon>Ascomycota</taxon>
        <taxon>Pezizomycotina</taxon>
        <taxon>Eurotiomycetes</taxon>
        <taxon>Eurotiomycetidae</taxon>
        <taxon>Onygenales</taxon>
        <taxon>Onygenaceae</taxon>
        <taxon>Coccidioides</taxon>
    </lineage>
</organism>
<dbReference type="EMBL" id="DS028097">
    <property type="protein sequence ID" value="KMP08297.1"/>
    <property type="molecule type" value="Genomic_DNA"/>
</dbReference>
<sequence>MTLVNKSWSISEEIKKQSGPLPVREKLFEIASQEQNHTGFFPYYGSTLTAYHLIFNLKAGYLKWLFEPTAMLEELSNANARRPKEDLHGSSGNIGAKDQEDFCSTPPRRRFELRGNSTHKASLRLLKQKRSVQYQKESQTRLSRKLDTTKGIQMHDIRN</sequence>
<reference evidence="3" key="1">
    <citation type="journal article" date="2010" name="Genome Res.">
        <title>Population genomic sequencing of Coccidioides fungi reveals recent hybridization and transposon control.</title>
        <authorList>
            <person name="Neafsey D.E."/>
            <person name="Barker B.M."/>
            <person name="Sharpton T.J."/>
            <person name="Stajich J.E."/>
            <person name="Park D.J."/>
            <person name="Whiston E."/>
            <person name="Hung C.-Y."/>
            <person name="McMahan C."/>
            <person name="White J."/>
            <person name="Sykes S."/>
            <person name="Heiman D."/>
            <person name="Young S."/>
            <person name="Zeng Q."/>
            <person name="Abouelleil A."/>
            <person name="Aftuck L."/>
            <person name="Bessette D."/>
            <person name="Brown A."/>
            <person name="FitzGerald M."/>
            <person name="Lui A."/>
            <person name="Macdonald J.P."/>
            <person name="Priest M."/>
            <person name="Orbach M.J."/>
            <person name="Galgiani J.N."/>
            <person name="Kirkland T.N."/>
            <person name="Cole G.T."/>
            <person name="Birren B.W."/>
            <person name="Henn M.R."/>
            <person name="Taylor J.W."/>
            <person name="Rounsley S.D."/>
        </authorList>
    </citation>
    <scope>NUCLEOTIDE SEQUENCE [LARGE SCALE GENOMIC DNA]</scope>
    <source>
        <strain evidence="3">RMSCC 2394</strain>
    </source>
</reference>
<evidence type="ECO:0000313" key="2">
    <source>
        <dbReference type="EMBL" id="KMP08297.1"/>
    </source>
</evidence>
<feature type="region of interest" description="Disordered" evidence="1">
    <location>
        <begin position="129"/>
        <end position="159"/>
    </location>
</feature>
<proteinExistence type="predicted"/>
<feature type="compositionally biased region" description="Basic and acidic residues" evidence="1">
    <location>
        <begin position="144"/>
        <end position="159"/>
    </location>
</feature>
<dbReference type="Proteomes" id="UP000054565">
    <property type="component" value="Unassembled WGS sequence"/>
</dbReference>
<name>A0A0J7BDU1_COCIT</name>
<feature type="region of interest" description="Disordered" evidence="1">
    <location>
        <begin position="80"/>
        <end position="116"/>
    </location>
</feature>
<gene>
    <name evidence="2" type="ORF">CIRG_07978</name>
</gene>
<protein>
    <submittedName>
        <fullName evidence="2">Uncharacterized protein</fullName>
    </submittedName>
</protein>
<accession>A0A0J7BDU1</accession>